<name>A0A8H5HAQ8_9AGAR</name>
<feature type="transmembrane region" description="Helical" evidence="3">
    <location>
        <begin position="815"/>
        <end position="832"/>
    </location>
</feature>
<feature type="compositionally biased region" description="Low complexity" evidence="2">
    <location>
        <begin position="40"/>
        <end position="53"/>
    </location>
</feature>
<feature type="region of interest" description="Disordered" evidence="2">
    <location>
        <begin position="205"/>
        <end position="388"/>
    </location>
</feature>
<dbReference type="InterPro" id="IPR013761">
    <property type="entry name" value="SAM/pointed_sf"/>
</dbReference>
<feature type="compositionally biased region" description="Low complexity" evidence="2">
    <location>
        <begin position="1"/>
        <end position="11"/>
    </location>
</feature>
<protein>
    <recommendedName>
        <fullName evidence="6">SAM domain-containing protein</fullName>
    </recommendedName>
</protein>
<dbReference type="Proteomes" id="UP000565441">
    <property type="component" value="Unassembled WGS sequence"/>
</dbReference>
<feature type="compositionally biased region" description="Low complexity" evidence="2">
    <location>
        <begin position="363"/>
        <end position="376"/>
    </location>
</feature>
<dbReference type="SUPFAM" id="SSF47769">
    <property type="entry name" value="SAM/Pointed domain"/>
    <property type="match status" value="1"/>
</dbReference>
<keyword evidence="3" id="KW-0812">Transmembrane</keyword>
<feature type="compositionally biased region" description="Polar residues" evidence="2">
    <location>
        <begin position="205"/>
        <end position="222"/>
    </location>
</feature>
<organism evidence="4 5">
    <name type="scientific">Tricholomella constricta</name>
    <dbReference type="NCBI Taxonomy" id="117010"/>
    <lineage>
        <taxon>Eukaryota</taxon>
        <taxon>Fungi</taxon>
        <taxon>Dikarya</taxon>
        <taxon>Basidiomycota</taxon>
        <taxon>Agaricomycotina</taxon>
        <taxon>Agaricomycetes</taxon>
        <taxon>Agaricomycetidae</taxon>
        <taxon>Agaricales</taxon>
        <taxon>Tricholomatineae</taxon>
        <taxon>Lyophyllaceae</taxon>
        <taxon>Tricholomella</taxon>
    </lineage>
</organism>
<dbReference type="EMBL" id="JAACJP010000015">
    <property type="protein sequence ID" value="KAF5379848.1"/>
    <property type="molecule type" value="Genomic_DNA"/>
</dbReference>
<feature type="compositionally biased region" description="Low complexity" evidence="2">
    <location>
        <begin position="319"/>
        <end position="336"/>
    </location>
</feature>
<feature type="compositionally biased region" description="Basic residues" evidence="2">
    <location>
        <begin position="250"/>
        <end position="260"/>
    </location>
</feature>
<evidence type="ECO:0008006" key="6">
    <source>
        <dbReference type="Google" id="ProtNLM"/>
    </source>
</evidence>
<proteinExistence type="predicted"/>
<evidence type="ECO:0000256" key="3">
    <source>
        <dbReference type="SAM" id="Phobius"/>
    </source>
</evidence>
<feature type="coiled-coil region" evidence="1">
    <location>
        <begin position="600"/>
        <end position="709"/>
    </location>
</feature>
<feature type="compositionally biased region" description="Low complexity" evidence="2">
    <location>
        <begin position="237"/>
        <end position="249"/>
    </location>
</feature>
<feature type="region of interest" description="Disordered" evidence="2">
    <location>
        <begin position="1"/>
        <end position="117"/>
    </location>
</feature>
<gene>
    <name evidence="4" type="ORF">D9615_005822</name>
</gene>
<reference evidence="4 5" key="1">
    <citation type="journal article" date="2020" name="ISME J.">
        <title>Uncovering the hidden diversity of litter-decomposition mechanisms in mushroom-forming fungi.</title>
        <authorList>
            <person name="Floudas D."/>
            <person name="Bentzer J."/>
            <person name="Ahren D."/>
            <person name="Johansson T."/>
            <person name="Persson P."/>
            <person name="Tunlid A."/>
        </authorList>
    </citation>
    <scope>NUCLEOTIDE SEQUENCE [LARGE SCALE GENOMIC DNA]</scope>
    <source>
        <strain evidence="4 5">CBS 661.87</strain>
    </source>
</reference>
<dbReference type="AlphaFoldDB" id="A0A8H5HAQ8"/>
<keyword evidence="5" id="KW-1185">Reference proteome</keyword>
<dbReference type="OrthoDB" id="2425321at2759"/>
<evidence type="ECO:0000313" key="4">
    <source>
        <dbReference type="EMBL" id="KAF5379848.1"/>
    </source>
</evidence>
<keyword evidence="3" id="KW-1133">Transmembrane helix</keyword>
<feature type="region of interest" description="Disordered" evidence="2">
    <location>
        <begin position="776"/>
        <end position="798"/>
    </location>
</feature>
<sequence length="853" mass="92982">MSVPSSSRPSSPTKPGVALPEGLKANPHPYAIKTTSTGILSRSATTSSSVSLSHNHYVPVSPSPSPTKASHRGHSERGSRHRYSRSLTDDIPRPLPVPPEELYYQQKPAPGHTRSRADTLPAELSDSNANPKSWTPEQLAANVPEIAEFVKEHEITGRAFLRFDEGVLDAYGVSQQWQRSLLLAASRQLRKSVLNDRIWPQHSFETTDLGTTSGRLSVSPSKSRPLPLPNDEDEAYLSSSSISSASSLSGRRKRRYRPNGRVHGMVASFERSSSVDEGHGVRERSGSTSSVDSFDEPYFQQPQSTGNEHLLPFPPPSGGPLLLPTSSFPPSLSSPFNTPQATGNGNGMLHTTPHATGNGNTYRPLPSLPSHPSLRSAPTLTNEDEQRVNQATDAKNMSGEMTMDDLIAVLNADAVADGSVPADAFVNTSRREKDRGKKKGRKAVEGAAAWEMDFGLGETVKRAPPVPPPPTLAHTQRSQVVEEELSVEELLALEGGVGVGTAALVDEPVMGLTMKHVEEDDAFAGGLGRSQQRFDSISRGTSKGAQRISLSAGRVTQGQGKKQARRVGELFSFADADGIGEGLSPEEVQQMEREQAMRRAEESERLRHDAEYAKAEWQQEADKERARLETEEMARKLQLAEAEVQELREAQAQKQPTQAENDIAKRRREEQEQLEEHLASSIEENRRLLNVLQGRLEEVERRVEDLEAASLQPEIILKAHVERGTSMNEGKETDPKTCVVRRLRVLAVWALSTPLGAVIPAAIGVPLAKFLAAPANEGAPAGTNEANTDASPTRRRRGDRDAVIQTLYPKSVRRYALLLGIGMCAIMLRGLMRWGVKGMRGVGVVGTRGVRKQ</sequence>
<keyword evidence="3" id="KW-0472">Membrane</keyword>
<evidence type="ECO:0000313" key="5">
    <source>
        <dbReference type="Proteomes" id="UP000565441"/>
    </source>
</evidence>
<feature type="compositionally biased region" description="Basic and acidic residues" evidence="2">
    <location>
        <begin position="273"/>
        <end position="285"/>
    </location>
</feature>
<accession>A0A8H5HAQ8</accession>
<evidence type="ECO:0000256" key="1">
    <source>
        <dbReference type="SAM" id="Coils"/>
    </source>
</evidence>
<evidence type="ECO:0000256" key="2">
    <source>
        <dbReference type="SAM" id="MobiDB-lite"/>
    </source>
</evidence>
<keyword evidence="1" id="KW-0175">Coiled coil</keyword>
<comment type="caution">
    <text evidence="4">The sequence shown here is derived from an EMBL/GenBank/DDBJ whole genome shotgun (WGS) entry which is preliminary data.</text>
</comment>